<sequence>MDVVSDAIASIRTGRPHAARTHRIAPWGLRFPAEPGTGFHVVLQGRCWLLAEGSDPVPLGAGDVVLTPHGHEIALADSPGSDLVDVAPEMDDSWVPRLEAAGEHTLLMCGSYQLDRAGAHPLLTELPPVVHLPRRLGGRAALNAVVELLGSELDEYRPGTDAAISALLDAMLLYVLRTWYQDHVPRGAGGWAAALDDPAVGPALGHMHAEPAAAWTVEKLARRAGRSRSAFSRRFTDLVGRPPMEYLMWWRMTTAGRILRGEPGVSLRAVAERVGYTSEFAFNRAFKREFGVSPGAFRRQGTELVAAR</sequence>
<evidence type="ECO:0000256" key="1">
    <source>
        <dbReference type="ARBA" id="ARBA00023015"/>
    </source>
</evidence>
<evidence type="ECO:0000313" key="6">
    <source>
        <dbReference type="Proteomes" id="UP000198583"/>
    </source>
</evidence>
<protein>
    <submittedName>
        <fullName evidence="5">AraC-type DNA-binding protein</fullName>
    </submittedName>
</protein>
<organism evidence="5 6">
    <name type="scientific">Lentzea waywayandensis</name>
    <dbReference type="NCBI Taxonomy" id="84724"/>
    <lineage>
        <taxon>Bacteria</taxon>
        <taxon>Bacillati</taxon>
        <taxon>Actinomycetota</taxon>
        <taxon>Actinomycetes</taxon>
        <taxon>Pseudonocardiales</taxon>
        <taxon>Pseudonocardiaceae</taxon>
        <taxon>Lentzea</taxon>
    </lineage>
</organism>
<feature type="domain" description="HTH araC/xylS-type" evidence="4">
    <location>
        <begin position="201"/>
        <end position="300"/>
    </location>
</feature>
<dbReference type="InterPro" id="IPR050204">
    <property type="entry name" value="AraC_XylS_family_regulators"/>
</dbReference>
<dbReference type="STRING" id="84724.SAMN04488564_12443"/>
<evidence type="ECO:0000256" key="2">
    <source>
        <dbReference type="ARBA" id="ARBA00023125"/>
    </source>
</evidence>
<dbReference type="Proteomes" id="UP000198583">
    <property type="component" value="Unassembled WGS sequence"/>
</dbReference>
<keyword evidence="6" id="KW-1185">Reference proteome</keyword>
<dbReference type="SUPFAM" id="SSF51182">
    <property type="entry name" value="RmlC-like cupins"/>
    <property type="match status" value="1"/>
</dbReference>
<dbReference type="Pfam" id="PF12833">
    <property type="entry name" value="HTH_18"/>
    <property type="match status" value="1"/>
</dbReference>
<accession>A0A1I6FJ39</accession>
<dbReference type="Gene3D" id="1.10.10.60">
    <property type="entry name" value="Homeodomain-like"/>
    <property type="match status" value="2"/>
</dbReference>
<proteinExistence type="predicted"/>
<dbReference type="GO" id="GO:0003700">
    <property type="term" value="F:DNA-binding transcription factor activity"/>
    <property type="evidence" value="ECO:0007669"/>
    <property type="project" value="InterPro"/>
</dbReference>
<dbReference type="GO" id="GO:0043565">
    <property type="term" value="F:sequence-specific DNA binding"/>
    <property type="evidence" value="ECO:0007669"/>
    <property type="project" value="InterPro"/>
</dbReference>
<dbReference type="PANTHER" id="PTHR46796">
    <property type="entry name" value="HTH-TYPE TRANSCRIPTIONAL ACTIVATOR RHAS-RELATED"/>
    <property type="match status" value="1"/>
</dbReference>
<gene>
    <name evidence="5" type="ORF">SAMN04488564_12443</name>
</gene>
<keyword evidence="1" id="KW-0805">Transcription regulation</keyword>
<dbReference type="SUPFAM" id="SSF46689">
    <property type="entry name" value="Homeodomain-like"/>
    <property type="match status" value="2"/>
</dbReference>
<evidence type="ECO:0000313" key="5">
    <source>
        <dbReference type="EMBL" id="SFR29950.1"/>
    </source>
</evidence>
<name>A0A1I6FJ39_9PSEU</name>
<evidence type="ECO:0000259" key="4">
    <source>
        <dbReference type="PROSITE" id="PS01124"/>
    </source>
</evidence>
<dbReference type="EMBL" id="FOYL01000024">
    <property type="protein sequence ID" value="SFR29950.1"/>
    <property type="molecule type" value="Genomic_DNA"/>
</dbReference>
<dbReference type="InterPro" id="IPR011051">
    <property type="entry name" value="RmlC_Cupin_sf"/>
</dbReference>
<dbReference type="InterPro" id="IPR032783">
    <property type="entry name" value="AraC_lig"/>
</dbReference>
<keyword evidence="2 5" id="KW-0238">DNA-binding</keyword>
<dbReference type="Pfam" id="PF12852">
    <property type="entry name" value="Cupin_6"/>
    <property type="match status" value="1"/>
</dbReference>
<dbReference type="OrthoDB" id="241790at2"/>
<dbReference type="InterPro" id="IPR020449">
    <property type="entry name" value="Tscrpt_reg_AraC-type_HTH"/>
</dbReference>
<reference evidence="6" key="1">
    <citation type="submission" date="2016-10" db="EMBL/GenBank/DDBJ databases">
        <authorList>
            <person name="Varghese N."/>
            <person name="Submissions S."/>
        </authorList>
    </citation>
    <scope>NUCLEOTIDE SEQUENCE [LARGE SCALE GENOMIC DNA]</scope>
    <source>
        <strain evidence="6">DSM 44232</strain>
    </source>
</reference>
<dbReference type="PANTHER" id="PTHR46796:SF7">
    <property type="entry name" value="ARAC FAMILY TRANSCRIPTIONAL REGULATOR"/>
    <property type="match status" value="1"/>
</dbReference>
<dbReference type="RefSeq" id="WP_093606323.1">
    <property type="nucleotide sequence ID" value="NZ_FOYL01000024.1"/>
</dbReference>
<evidence type="ECO:0000256" key="3">
    <source>
        <dbReference type="ARBA" id="ARBA00023163"/>
    </source>
</evidence>
<dbReference type="PROSITE" id="PS01124">
    <property type="entry name" value="HTH_ARAC_FAMILY_2"/>
    <property type="match status" value="1"/>
</dbReference>
<dbReference type="SMART" id="SM00342">
    <property type="entry name" value="HTH_ARAC"/>
    <property type="match status" value="1"/>
</dbReference>
<dbReference type="InterPro" id="IPR009057">
    <property type="entry name" value="Homeodomain-like_sf"/>
</dbReference>
<dbReference type="PRINTS" id="PR00032">
    <property type="entry name" value="HTHARAC"/>
</dbReference>
<dbReference type="InterPro" id="IPR018060">
    <property type="entry name" value="HTH_AraC"/>
</dbReference>
<dbReference type="AlphaFoldDB" id="A0A1I6FJ39"/>
<keyword evidence="3" id="KW-0804">Transcription</keyword>